<organism evidence="3 4">
    <name type="scientific">Paenibacillus nuruki</name>
    <dbReference type="NCBI Taxonomy" id="1886670"/>
    <lineage>
        <taxon>Bacteria</taxon>
        <taxon>Bacillati</taxon>
        <taxon>Bacillota</taxon>
        <taxon>Bacilli</taxon>
        <taxon>Bacillales</taxon>
        <taxon>Paenibacillaceae</taxon>
        <taxon>Paenibacillus</taxon>
    </lineage>
</organism>
<keyword evidence="1" id="KW-0732">Signal</keyword>
<evidence type="ECO:0000259" key="2">
    <source>
        <dbReference type="Pfam" id="PF07833"/>
    </source>
</evidence>
<dbReference type="EMBL" id="MDER01000107">
    <property type="protein sequence ID" value="ODP25984.1"/>
    <property type="molecule type" value="Genomic_DNA"/>
</dbReference>
<reference evidence="3 4" key="1">
    <citation type="submission" date="2016-08" db="EMBL/GenBank/DDBJ databases">
        <title>Genome sequencing of Paenibacillus sp. TI45-13ar, isolated from Korean traditional nuruk.</title>
        <authorList>
            <person name="Kim S.-J."/>
        </authorList>
    </citation>
    <scope>NUCLEOTIDE SEQUENCE [LARGE SCALE GENOMIC DNA]</scope>
    <source>
        <strain evidence="3 4">TI45-13ar</strain>
    </source>
</reference>
<name>A0A1E3KWY8_9BACL</name>
<accession>A0A1E3KWY8</accession>
<evidence type="ECO:0000256" key="1">
    <source>
        <dbReference type="SAM" id="SignalP"/>
    </source>
</evidence>
<comment type="caution">
    <text evidence="3">The sequence shown here is derived from an EMBL/GenBank/DDBJ whole genome shotgun (WGS) entry which is preliminary data.</text>
</comment>
<feature type="domain" description="Copper amine oxidase-like N-terminal" evidence="2">
    <location>
        <begin position="57"/>
        <end position="99"/>
    </location>
</feature>
<dbReference type="RefSeq" id="WP_069330013.1">
    <property type="nucleotide sequence ID" value="NZ_MDER01000107.1"/>
</dbReference>
<proteinExistence type="predicted"/>
<evidence type="ECO:0000313" key="4">
    <source>
        <dbReference type="Proteomes" id="UP000094578"/>
    </source>
</evidence>
<dbReference type="Proteomes" id="UP000094578">
    <property type="component" value="Unassembled WGS sequence"/>
</dbReference>
<protein>
    <recommendedName>
        <fullName evidence="2">Copper amine oxidase-like N-terminal domain-containing protein</fullName>
    </recommendedName>
</protein>
<feature type="signal peptide" evidence="1">
    <location>
        <begin position="1"/>
        <end position="24"/>
    </location>
</feature>
<dbReference type="STRING" id="1886670.PTI45_04715"/>
<dbReference type="Pfam" id="PF07833">
    <property type="entry name" value="Cu_amine_oxidN1"/>
    <property type="match status" value="1"/>
</dbReference>
<dbReference type="InterPro" id="IPR012854">
    <property type="entry name" value="Cu_amine_oxidase-like_N"/>
</dbReference>
<gene>
    <name evidence="3" type="ORF">PTI45_04715</name>
</gene>
<dbReference type="AlphaFoldDB" id="A0A1E3KWY8"/>
<dbReference type="PATRIC" id="fig|1886670.3.peg.4733"/>
<feature type="chain" id="PRO_5009131069" description="Copper amine oxidase-like N-terminal domain-containing protein" evidence="1">
    <location>
        <begin position="25"/>
        <end position="239"/>
    </location>
</feature>
<evidence type="ECO:0000313" key="3">
    <source>
        <dbReference type="EMBL" id="ODP25984.1"/>
    </source>
</evidence>
<keyword evidence="4" id="KW-1185">Reference proteome</keyword>
<sequence>MNKKVGLGILAATLTFGIGTGALAATGLEPIKAYLNSTISLKMNGTTVTAKDANGQAVLPITYNGTTYLPVRAVGNLMGTSITYDKSSSSVIIGDSGNTGSSTTPIENKSQSLSTLGTKVLGTSDWHTKDPSNTVYKDKDYKDIFLYTGVNNQSKSFQIMTDNKYSTLHLELASLSGNQKIVIMNQDNTTLKTISVNPDNGMVSADVDVSNTKAIFVEITDADNDSKLFVPLTTSSLTK</sequence>